<dbReference type="PANTHER" id="PTHR30619:SF1">
    <property type="entry name" value="RECOMBINATION PROTEIN 2"/>
    <property type="match status" value="1"/>
</dbReference>
<feature type="transmembrane region" description="Helical" evidence="6">
    <location>
        <begin position="278"/>
        <end position="296"/>
    </location>
</feature>
<feature type="transmembrane region" description="Helical" evidence="6">
    <location>
        <begin position="303"/>
        <end position="319"/>
    </location>
</feature>
<feature type="transmembrane region" description="Helical" evidence="6">
    <location>
        <begin position="382"/>
        <end position="406"/>
    </location>
</feature>
<dbReference type="PANTHER" id="PTHR30619">
    <property type="entry name" value="DNA INTERNALIZATION/COMPETENCE PROTEIN COMEC/REC2"/>
    <property type="match status" value="1"/>
</dbReference>
<proteinExistence type="predicted"/>
<evidence type="ECO:0000256" key="5">
    <source>
        <dbReference type="ARBA" id="ARBA00023136"/>
    </source>
</evidence>
<reference evidence="8" key="1">
    <citation type="submission" date="2022-05" db="EMBL/GenBank/DDBJ databases">
        <title>Jatrophihabitans sp. SB3-54 whole genome sequence.</title>
        <authorList>
            <person name="Suh M.K."/>
            <person name="Eom M.K."/>
            <person name="Kim J.S."/>
            <person name="Kim H.S."/>
            <person name="Do H.E."/>
            <person name="Shin Y.K."/>
            <person name="Lee J.-S."/>
        </authorList>
    </citation>
    <scope>NUCLEOTIDE SEQUENCE</scope>
    <source>
        <strain evidence="8">SB3-54</strain>
    </source>
</reference>
<feature type="transmembrane region" description="Helical" evidence="6">
    <location>
        <begin position="38"/>
        <end position="57"/>
    </location>
</feature>
<name>A0ABY7JVQ1_9ACTN</name>
<dbReference type="Gene3D" id="3.60.15.10">
    <property type="entry name" value="Ribonuclease Z/Hydroxyacylglutathione hydrolase-like"/>
    <property type="match status" value="1"/>
</dbReference>
<gene>
    <name evidence="8" type="ORF">M6B22_17965</name>
</gene>
<evidence type="ECO:0000313" key="9">
    <source>
        <dbReference type="Proteomes" id="UP001164693"/>
    </source>
</evidence>
<evidence type="ECO:0000256" key="3">
    <source>
        <dbReference type="ARBA" id="ARBA00022692"/>
    </source>
</evidence>
<dbReference type="RefSeq" id="WP_269442936.1">
    <property type="nucleotide sequence ID" value="NZ_CP097463.1"/>
</dbReference>
<dbReference type="CDD" id="cd07731">
    <property type="entry name" value="ComA-like_MBL-fold"/>
    <property type="match status" value="1"/>
</dbReference>
<dbReference type="SUPFAM" id="SSF56281">
    <property type="entry name" value="Metallo-hydrolase/oxidoreductase"/>
    <property type="match status" value="1"/>
</dbReference>
<sequence>MKGAAPDPTAERIDVRAACAAASAWLALAVCTGRSVRAVVVVAALALVIGAVATVLARADGRWAALGLAAFCVALVLIPFAGRLFHARTSLLVALAARHAAVTAELTVTADPRPLAATGVGGAPRVLVAADARAVVAFGVRHGTDGAVLVLASAADWDGVLPGQRVRVDGVLQPPLDASATTVALAARAPPTLLGRPPWWQRLAGVVRADLRRACAGLPDLARGLLPGLIDGDTSRLDPVLQQRFRLAGLTHLVAVSGTNCSILVGALLVVLRRLRVRPGWCALAGMLTVAGFVVVARPSPSVLRAAVMACIALGGLARGRPRRALPALAAAVVGLLLWDPALAQDAGFAMSVLATAAILLIAPGWSAALRRRHLPGGLAEAVAVAAAAHLVTAPVIAAIAGRVSLVAIPANVLAEPVVAMATVLGFLAAVLAPLSLGVGASIAWLAGWPVRWLVRVGEYFGGLDGATVPWPGGLDGALALLVAAGAVVVLARRTGPRRVLAAGAAVALLVQLPVRSATSGWPPAGWLFVACDVGQGDALVLRAGPHSAVEIDTGPDPVPVDRCLRGLGVTDIPLLVLTHLHLDHVGGIVGALHQRHVAQVIAGPLAEPASGVADVDRALAPRGLHVRSPPPGARFDVGDVHLDVLGPPRAYHGTRSDPNNSSLVLRATVHGVRILLPGDAEIEAQQAMLAAGVDLRADVLKVPHHGSAYSDERFLAAVHARVGVISVGANNDYGHPSPRLLQLMARLGVPVRRTDRDGDVAVCGSPGHLTVSLHGVAASTA</sequence>
<feature type="transmembrane region" description="Helical" evidence="6">
    <location>
        <begin position="349"/>
        <end position="370"/>
    </location>
</feature>
<evidence type="ECO:0000256" key="4">
    <source>
        <dbReference type="ARBA" id="ARBA00022989"/>
    </source>
</evidence>
<keyword evidence="3 6" id="KW-0812">Transmembrane</keyword>
<keyword evidence="5 6" id="KW-0472">Membrane</keyword>
<dbReference type="SMART" id="SM00849">
    <property type="entry name" value="Lactamase_B"/>
    <property type="match status" value="1"/>
</dbReference>
<organism evidence="8 9">
    <name type="scientific">Jatrophihabitans cynanchi</name>
    <dbReference type="NCBI Taxonomy" id="2944128"/>
    <lineage>
        <taxon>Bacteria</taxon>
        <taxon>Bacillati</taxon>
        <taxon>Actinomycetota</taxon>
        <taxon>Actinomycetes</taxon>
        <taxon>Jatrophihabitantales</taxon>
        <taxon>Jatrophihabitantaceae</taxon>
        <taxon>Jatrophihabitans</taxon>
    </lineage>
</organism>
<accession>A0ABY7JVQ1</accession>
<dbReference type="InterPro" id="IPR035681">
    <property type="entry name" value="ComA-like_MBL"/>
</dbReference>
<dbReference type="EMBL" id="CP097463">
    <property type="protein sequence ID" value="WAX56403.1"/>
    <property type="molecule type" value="Genomic_DNA"/>
</dbReference>
<dbReference type="InterPro" id="IPR052159">
    <property type="entry name" value="Competence_DNA_uptake"/>
</dbReference>
<comment type="subcellular location">
    <subcellularLocation>
        <location evidence="1">Cell membrane</location>
        <topology evidence="1">Multi-pass membrane protein</topology>
    </subcellularLocation>
</comment>
<dbReference type="InterPro" id="IPR004477">
    <property type="entry name" value="ComEC_N"/>
</dbReference>
<dbReference type="Pfam" id="PF00753">
    <property type="entry name" value="Lactamase_B"/>
    <property type="match status" value="1"/>
</dbReference>
<evidence type="ECO:0000256" key="2">
    <source>
        <dbReference type="ARBA" id="ARBA00022475"/>
    </source>
</evidence>
<protein>
    <submittedName>
        <fullName evidence="8">ComEC/Rec2 family competence protein</fullName>
    </submittedName>
</protein>
<dbReference type="Proteomes" id="UP001164693">
    <property type="component" value="Chromosome"/>
</dbReference>
<feature type="domain" description="Metallo-beta-lactamase" evidence="7">
    <location>
        <begin position="536"/>
        <end position="730"/>
    </location>
</feature>
<keyword evidence="4 6" id="KW-1133">Transmembrane helix</keyword>
<keyword evidence="2" id="KW-1003">Cell membrane</keyword>
<dbReference type="Pfam" id="PF03772">
    <property type="entry name" value="Competence"/>
    <property type="match status" value="1"/>
</dbReference>
<feature type="transmembrane region" description="Helical" evidence="6">
    <location>
        <begin position="250"/>
        <end position="272"/>
    </location>
</feature>
<feature type="transmembrane region" description="Helical" evidence="6">
    <location>
        <begin position="471"/>
        <end position="492"/>
    </location>
</feature>
<dbReference type="InterPro" id="IPR036866">
    <property type="entry name" value="RibonucZ/Hydroxyglut_hydro"/>
</dbReference>
<evidence type="ECO:0000259" key="7">
    <source>
        <dbReference type="SMART" id="SM00849"/>
    </source>
</evidence>
<evidence type="ECO:0000313" key="8">
    <source>
        <dbReference type="EMBL" id="WAX56403.1"/>
    </source>
</evidence>
<evidence type="ECO:0000256" key="6">
    <source>
        <dbReference type="SAM" id="Phobius"/>
    </source>
</evidence>
<feature type="transmembrane region" description="Helical" evidence="6">
    <location>
        <begin position="325"/>
        <end position="342"/>
    </location>
</feature>
<dbReference type="InterPro" id="IPR001279">
    <property type="entry name" value="Metallo-B-lactamas"/>
</dbReference>
<evidence type="ECO:0000256" key="1">
    <source>
        <dbReference type="ARBA" id="ARBA00004651"/>
    </source>
</evidence>
<feature type="transmembrane region" description="Helical" evidence="6">
    <location>
        <begin position="63"/>
        <end position="82"/>
    </location>
</feature>
<dbReference type="NCBIfam" id="TIGR00360">
    <property type="entry name" value="ComEC_N-term"/>
    <property type="match status" value="1"/>
</dbReference>
<keyword evidence="9" id="KW-1185">Reference proteome</keyword>
<feature type="transmembrane region" description="Helical" evidence="6">
    <location>
        <begin position="418"/>
        <end position="451"/>
    </location>
</feature>